<evidence type="ECO:0000256" key="2">
    <source>
        <dbReference type="PROSITE-ProRule" id="PRU00335"/>
    </source>
</evidence>
<dbReference type="InterPro" id="IPR050624">
    <property type="entry name" value="HTH-type_Tx_Regulator"/>
</dbReference>
<evidence type="ECO:0000313" key="5">
    <source>
        <dbReference type="Proteomes" id="UP000065533"/>
    </source>
</evidence>
<dbReference type="PROSITE" id="PS01081">
    <property type="entry name" value="HTH_TETR_1"/>
    <property type="match status" value="1"/>
</dbReference>
<dbReference type="RefSeq" id="WP_058384637.1">
    <property type="nucleotide sequence ID" value="NZ_CP013661.2"/>
</dbReference>
<reference evidence="4" key="1">
    <citation type="submission" date="2016-01" db="EMBL/GenBank/DDBJ databases">
        <title>Complete genome of Planococcus kocurri type strain.</title>
        <authorList>
            <person name="See-Too W.S."/>
        </authorList>
    </citation>
    <scope>NUCLEOTIDE SEQUENCE [LARGE SCALE GENOMIC DNA]</scope>
    <source>
        <strain evidence="4">ATCC 43650</strain>
    </source>
</reference>
<evidence type="ECO:0000313" key="4">
    <source>
        <dbReference type="EMBL" id="ALS77966.1"/>
    </source>
</evidence>
<organism evidence="4 5">
    <name type="scientific">Planococcus kocurii</name>
    <dbReference type="NCBI Taxonomy" id="1374"/>
    <lineage>
        <taxon>Bacteria</taxon>
        <taxon>Bacillati</taxon>
        <taxon>Bacillota</taxon>
        <taxon>Bacilli</taxon>
        <taxon>Bacillales</taxon>
        <taxon>Caryophanaceae</taxon>
        <taxon>Planococcus</taxon>
    </lineage>
</organism>
<dbReference type="PROSITE" id="PS50977">
    <property type="entry name" value="HTH_TETR_2"/>
    <property type="match status" value="1"/>
</dbReference>
<dbReference type="Proteomes" id="UP000065533">
    <property type="component" value="Chromosome"/>
</dbReference>
<dbReference type="InterPro" id="IPR009057">
    <property type="entry name" value="Homeodomain-like_sf"/>
</dbReference>
<name>A0ABM5WUE2_9BACL</name>
<feature type="domain" description="HTH tetR-type" evidence="3">
    <location>
        <begin position="1"/>
        <end position="61"/>
    </location>
</feature>
<protein>
    <submittedName>
        <fullName evidence="4">TetR family transcriptional regulator</fullName>
    </submittedName>
</protein>
<dbReference type="Gene3D" id="1.10.357.10">
    <property type="entry name" value="Tetracycline Repressor, domain 2"/>
    <property type="match status" value="1"/>
</dbReference>
<dbReference type="PANTHER" id="PTHR43479:SF22">
    <property type="entry name" value="TRANSCRIPTIONAL REGULATOR, TETR FAMILY"/>
    <property type="match status" value="1"/>
</dbReference>
<dbReference type="SUPFAM" id="SSF46689">
    <property type="entry name" value="Homeodomain-like"/>
    <property type="match status" value="1"/>
</dbReference>
<dbReference type="InterPro" id="IPR001647">
    <property type="entry name" value="HTH_TetR"/>
</dbReference>
<keyword evidence="1 2" id="KW-0238">DNA-binding</keyword>
<dbReference type="Pfam" id="PF00440">
    <property type="entry name" value="TetR_N"/>
    <property type="match status" value="1"/>
</dbReference>
<dbReference type="PRINTS" id="PR00455">
    <property type="entry name" value="HTHTETR"/>
</dbReference>
<gene>
    <name evidence="4" type="ORF">AUO94_04585</name>
</gene>
<dbReference type="InterPro" id="IPR023772">
    <property type="entry name" value="DNA-bd_HTH_TetR-type_CS"/>
</dbReference>
<accession>A0ABM5WUE2</accession>
<feature type="DNA-binding region" description="H-T-H motif" evidence="2">
    <location>
        <begin position="24"/>
        <end position="43"/>
    </location>
</feature>
<keyword evidence="5" id="KW-1185">Reference proteome</keyword>
<proteinExistence type="predicted"/>
<evidence type="ECO:0000259" key="3">
    <source>
        <dbReference type="PROSITE" id="PS50977"/>
    </source>
</evidence>
<dbReference type="PANTHER" id="PTHR43479">
    <property type="entry name" value="ACREF/ENVCD OPERON REPRESSOR-RELATED"/>
    <property type="match status" value="1"/>
</dbReference>
<evidence type="ECO:0000256" key="1">
    <source>
        <dbReference type="ARBA" id="ARBA00023125"/>
    </source>
</evidence>
<dbReference type="EMBL" id="CP013661">
    <property type="protein sequence ID" value="ALS77966.1"/>
    <property type="molecule type" value="Genomic_DNA"/>
</dbReference>
<sequence length="272" mass="31258">MNKRTEIMNQAVHLFSLKGFHQTSVQEVAEAVGISKGAFYKHFDSKENMFIEILKQYHEEITTEISESQHAPGSDNKDVFKKKLAIEIERTLSNQEFFMMIFKDFTLTESGQLKSVFMELRQSTMILHKTILIDTYGVEIEPFLPDLVALLEGLMQQYIFVLVFEKKQVPIPKLVTFITSAIDAIVDNLETMEPVLTEARSPAATLEEAFQQVAYKIRASEEYPDKLLASLDMLKEQVANKESKEFLIEALLVYLKQHSSIKNEVSYLENFI</sequence>